<dbReference type="Proteomes" id="UP000030982">
    <property type="component" value="Unassembled WGS sequence"/>
</dbReference>
<sequence length="61" mass="6310">MGTITLPPADTLAFLGGASLLAAIGLIEWPIAVIAVLARLLTLSRRSQSLRGVGEALALLR</sequence>
<comment type="caution">
    <text evidence="2">The sequence shown here is derived from an EMBL/GenBank/DDBJ whole genome shotgun (WGS) entry which is preliminary data.</text>
</comment>
<evidence type="ECO:0000256" key="1">
    <source>
        <dbReference type="SAM" id="Phobius"/>
    </source>
</evidence>
<organism evidence="2 3">
    <name type="scientific">Sinomonas humi</name>
    <dbReference type="NCBI Taxonomy" id="1338436"/>
    <lineage>
        <taxon>Bacteria</taxon>
        <taxon>Bacillati</taxon>
        <taxon>Actinomycetota</taxon>
        <taxon>Actinomycetes</taxon>
        <taxon>Micrococcales</taxon>
        <taxon>Micrococcaceae</taxon>
        <taxon>Sinomonas</taxon>
    </lineage>
</organism>
<keyword evidence="1" id="KW-0472">Membrane</keyword>
<keyword evidence="1" id="KW-1133">Transmembrane helix</keyword>
<protein>
    <submittedName>
        <fullName evidence="2">Uncharacterized protein</fullName>
    </submittedName>
</protein>
<name>A0A0B2AQK1_9MICC</name>
<keyword evidence="1" id="KW-0812">Transmembrane</keyword>
<proteinExistence type="predicted"/>
<gene>
    <name evidence="2" type="ORF">LK10_06070</name>
</gene>
<evidence type="ECO:0000313" key="2">
    <source>
        <dbReference type="EMBL" id="KHL04264.1"/>
    </source>
</evidence>
<dbReference type="AlphaFoldDB" id="A0A0B2AQK1"/>
<accession>A0A0B2AQK1</accession>
<evidence type="ECO:0000313" key="3">
    <source>
        <dbReference type="Proteomes" id="UP000030982"/>
    </source>
</evidence>
<keyword evidence="3" id="KW-1185">Reference proteome</keyword>
<dbReference type="EMBL" id="JTDL01000082">
    <property type="protein sequence ID" value="KHL04264.1"/>
    <property type="molecule type" value="Genomic_DNA"/>
</dbReference>
<feature type="transmembrane region" description="Helical" evidence="1">
    <location>
        <begin position="12"/>
        <end position="41"/>
    </location>
</feature>
<reference evidence="2 3" key="1">
    <citation type="submission" date="2014-09" db="EMBL/GenBank/DDBJ databases">
        <title>Genome sequence of Sinomonas sp. MUSC 117.</title>
        <authorList>
            <person name="Lee L.-H."/>
        </authorList>
    </citation>
    <scope>NUCLEOTIDE SEQUENCE [LARGE SCALE GENOMIC DNA]</scope>
    <source>
        <strain evidence="2 3">MUSC 117</strain>
    </source>
</reference>